<sequence length="441" mass="48192">MVLLFTILINKFTASASYYPRDVPPSQRTLISSNINSFANPLLAGLNSSGLAVAVVRQDSSVPGGWRREFGFYGVAKDDGAPFTPDTLFLIASNSKLFLAYSVGLLISNRSLAQKRGKELTWTTKAKDIFPETGLSSHIYSLAHGPTGRAEAIANLKFLRPSAEFRPIFQYHNPGYDTLAHLPEVLLNQSYESYIMQHLFEPLNISSSTFSVKEAEASGRFAQGFEWDMRDQVKGVDGTRTAMIPLLRGMVRKQSDIFGSGHGELHDKNAATRRASQTRLPRPSNTQPPDSPFESLEKSYSDPVYGTLRPCYVNKGNSSSAFCSGVLKSPAVKRIIAAVDSNAPTIIIPFKGLSSHLCLKHFDKNIFNVSALLMNTEDREAEGYGSKGGFLVGLDTNFELEWVNPGKAGGGLAMKGGFWGGTPLQGKRESSAEVWFKLDGT</sequence>
<evidence type="ECO:0000313" key="6">
    <source>
        <dbReference type="Proteomes" id="UP000242287"/>
    </source>
</evidence>
<evidence type="ECO:0000256" key="3">
    <source>
        <dbReference type="SAM" id="SignalP"/>
    </source>
</evidence>
<feature type="chain" id="PRO_5012744330" description="Beta-lactamase-related domain-containing protein" evidence="3">
    <location>
        <begin position="17"/>
        <end position="441"/>
    </location>
</feature>
<keyword evidence="6" id="KW-1185">Reference proteome</keyword>
<dbReference type="Pfam" id="PF00144">
    <property type="entry name" value="Beta-lactamase"/>
    <property type="match status" value="1"/>
</dbReference>
<evidence type="ECO:0000313" key="5">
    <source>
        <dbReference type="EMBL" id="PFH51724.1"/>
    </source>
</evidence>
<evidence type="ECO:0000256" key="2">
    <source>
        <dbReference type="SAM" id="MobiDB-lite"/>
    </source>
</evidence>
<name>A0A2A9NQX6_9AGAR</name>
<dbReference type="InterPro" id="IPR001466">
    <property type="entry name" value="Beta-lactam-related"/>
</dbReference>
<dbReference type="STRING" id="703135.A0A2A9NQX6"/>
<organism evidence="5 6">
    <name type="scientific">Amanita thiersii Skay4041</name>
    <dbReference type="NCBI Taxonomy" id="703135"/>
    <lineage>
        <taxon>Eukaryota</taxon>
        <taxon>Fungi</taxon>
        <taxon>Dikarya</taxon>
        <taxon>Basidiomycota</taxon>
        <taxon>Agaricomycotina</taxon>
        <taxon>Agaricomycetes</taxon>
        <taxon>Agaricomycetidae</taxon>
        <taxon>Agaricales</taxon>
        <taxon>Pluteineae</taxon>
        <taxon>Amanitaceae</taxon>
        <taxon>Amanita</taxon>
    </lineage>
</organism>
<dbReference type="InterPro" id="IPR012338">
    <property type="entry name" value="Beta-lactam/transpept-like"/>
</dbReference>
<dbReference type="SUPFAM" id="SSF56601">
    <property type="entry name" value="beta-lactamase/transpeptidase-like"/>
    <property type="match status" value="1"/>
</dbReference>
<dbReference type="PANTHER" id="PTHR46825:SF15">
    <property type="entry name" value="BETA-LACTAMASE-RELATED DOMAIN-CONTAINING PROTEIN"/>
    <property type="match status" value="1"/>
</dbReference>
<keyword evidence="3" id="KW-0732">Signal</keyword>
<proteinExistence type="inferred from homology"/>
<feature type="domain" description="Beta-lactamase-related" evidence="4">
    <location>
        <begin position="44"/>
        <end position="219"/>
    </location>
</feature>
<dbReference type="Proteomes" id="UP000242287">
    <property type="component" value="Unassembled WGS sequence"/>
</dbReference>
<dbReference type="PANTHER" id="PTHR46825">
    <property type="entry name" value="D-ALANYL-D-ALANINE-CARBOXYPEPTIDASE/ENDOPEPTIDASE AMPH"/>
    <property type="match status" value="1"/>
</dbReference>
<dbReference type="InterPro" id="IPR050491">
    <property type="entry name" value="AmpC-like"/>
</dbReference>
<protein>
    <recommendedName>
        <fullName evidence="4">Beta-lactamase-related domain-containing protein</fullName>
    </recommendedName>
</protein>
<evidence type="ECO:0000259" key="4">
    <source>
        <dbReference type="Pfam" id="PF00144"/>
    </source>
</evidence>
<evidence type="ECO:0000256" key="1">
    <source>
        <dbReference type="ARBA" id="ARBA00038215"/>
    </source>
</evidence>
<gene>
    <name evidence="5" type="ORF">AMATHDRAFT_2825</name>
</gene>
<dbReference type="Gene3D" id="3.40.710.10">
    <property type="entry name" value="DD-peptidase/beta-lactamase superfamily"/>
    <property type="match status" value="1"/>
</dbReference>
<feature type="compositionally biased region" description="Polar residues" evidence="2">
    <location>
        <begin position="274"/>
        <end position="288"/>
    </location>
</feature>
<reference evidence="5 6" key="1">
    <citation type="submission" date="2014-02" db="EMBL/GenBank/DDBJ databases">
        <title>Transposable element dynamics among asymbiotic and ectomycorrhizal Amanita fungi.</title>
        <authorList>
            <consortium name="DOE Joint Genome Institute"/>
            <person name="Hess J."/>
            <person name="Skrede I."/>
            <person name="Wolfe B."/>
            <person name="LaButti K."/>
            <person name="Ohm R.A."/>
            <person name="Grigoriev I.V."/>
            <person name="Pringle A."/>
        </authorList>
    </citation>
    <scope>NUCLEOTIDE SEQUENCE [LARGE SCALE GENOMIC DNA]</scope>
    <source>
        <strain evidence="5 6">SKay4041</strain>
    </source>
</reference>
<comment type="similarity">
    <text evidence="1">Belongs to the peptidase S12 family.</text>
</comment>
<dbReference type="AlphaFoldDB" id="A0A2A9NQX6"/>
<dbReference type="EMBL" id="KZ301985">
    <property type="protein sequence ID" value="PFH51724.1"/>
    <property type="molecule type" value="Genomic_DNA"/>
</dbReference>
<accession>A0A2A9NQX6</accession>
<dbReference type="OrthoDB" id="5946976at2759"/>
<feature type="signal peptide" evidence="3">
    <location>
        <begin position="1"/>
        <end position="16"/>
    </location>
</feature>
<feature type="region of interest" description="Disordered" evidence="2">
    <location>
        <begin position="258"/>
        <end position="297"/>
    </location>
</feature>